<reference evidence="2" key="1">
    <citation type="journal article" date="2020" name="mSystems">
        <title>Genome- and Community-Level Interaction Insights into Carbon Utilization and Element Cycling Functions of Hydrothermarchaeota in Hydrothermal Sediment.</title>
        <authorList>
            <person name="Zhou Z."/>
            <person name="Liu Y."/>
            <person name="Xu W."/>
            <person name="Pan J."/>
            <person name="Luo Z.H."/>
            <person name="Li M."/>
        </authorList>
    </citation>
    <scope>NUCLEOTIDE SEQUENCE [LARGE SCALE GENOMIC DNA]</scope>
    <source>
        <strain evidence="2">SpSt-776</strain>
    </source>
</reference>
<keyword evidence="1" id="KW-1133">Transmembrane helix</keyword>
<dbReference type="SUPFAM" id="SSF54523">
    <property type="entry name" value="Pili subunits"/>
    <property type="match status" value="1"/>
</dbReference>
<organism evidence="2">
    <name type="scientific">Desulfobacca acetoxidans</name>
    <dbReference type="NCBI Taxonomy" id="60893"/>
    <lineage>
        <taxon>Bacteria</taxon>
        <taxon>Pseudomonadati</taxon>
        <taxon>Thermodesulfobacteriota</taxon>
        <taxon>Desulfobaccia</taxon>
        <taxon>Desulfobaccales</taxon>
        <taxon>Desulfobaccaceae</taxon>
        <taxon>Desulfobacca</taxon>
    </lineage>
</organism>
<evidence type="ECO:0000256" key="1">
    <source>
        <dbReference type="SAM" id="Phobius"/>
    </source>
</evidence>
<dbReference type="EMBL" id="DTHB01000042">
    <property type="protein sequence ID" value="HGB14607.1"/>
    <property type="molecule type" value="Genomic_DNA"/>
</dbReference>
<dbReference type="Pfam" id="PF07963">
    <property type="entry name" value="N_methyl"/>
    <property type="match status" value="1"/>
</dbReference>
<accession>A0A7C3SKL5</accession>
<sequence length="214" mass="24067">MKVEGRPPRRSAGFTLLELVLSLFLLSLLALVSYGTLNLCLKGARHGEAATADLQQLRVARQYLERSLGSALPRLQGPGRWPYFEGEAQELRFLTPVPLQAHQLGGVYHLRVLAVPDEYGVNGLAVEEVKTLVWQEDPQRIETRLFLVRGLGSLRFTYLSGVKEFHTWHADRQNGLPDKVRISLSVRGQKPMEWLIPLRVVESQGESRGAEEAF</sequence>
<feature type="transmembrane region" description="Helical" evidence="1">
    <location>
        <begin position="12"/>
        <end position="35"/>
    </location>
</feature>
<gene>
    <name evidence="2" type="ORF">ENV62_05155</name>
</gene>
<dbReference type="InterPro" id="IPR012902">
    <property type="entry name" value="N_methyl_site"/>
</dbReference>
<proteinExistence type="predicted"/>
<keyword evidence="1" id="KW-0812">Transmembrane</keyword>
<dbReference type="NCBIfam" id="TIGR02532">
    <property type="entry name" value="IV_pilin_GFxxxE"/>
    <property type="match status" value="1"/>
</dbReference>
<keyword evidence="1" id="KW-0472">Membrane</keyword>
<name>A0A7C3SKL5_9BACT</name>
<dbReference type="PROSITE" id="PS00409">
    <property type="entry name" value="PROKAR_NTER_METHYL"/>
    <property type="match status" value="1"/>
</dbReference>
<dbReference type="AlphaFoldDB" id="A0A7C3SKL5"/>
<protein>
    <submittedName>
        <fullName evidence="2">Prepilin-type N-terminal cleavage/methylation domain-containing protein</fullName>
    </submittedName>
</protein>
<comment type="caution">
    <text evidence="2">The sequence shown here is derived from an EMBL/GenBank/DDBJ whole genome shotgun (WGS) entry which is preliminary data.</text>
</comment>
<dbReference type="InterPro" id="IPR045584">
    <property type="entry name" value="Pilin-like"/>
</dbReference>
<evidence type="ECO:0000313" key="2">
    <source>
        <dbReference type="EMBL" id="HGB14607.1"/>
    </source>
</evidence>